<dbReference type="GO" id="GO:0006366">
    <property type="term" value="P:transcription by RNA polymerase II"/>
    <property type="evidence" value="ECO:0007669"/>
    <property type="project" value="TreeGrafter"/>
</dbReference>
<evidence type="ECO:0000256" key="4">
    <source>
        <dbReference type="SAM" id="MobiDB-lite"/>
    </source>
</evidence>
<dbReference type="GO" id="GO:0030496">
    <property type="term" value="C:midbody"/>
    <property type="evidence" value="ECO:0007669"/>
    <property type="project" value="UniProtKB-SubCell"/>
</dbReference>
<dbReference type="InterPro" id="IPR010422">
    <property type="entry name" value="Ccdc124/Oxs1"/>
</dbReference>
<comment type="subcellular location">
    <subcellularLocation>
        <location evidence="1">Midbody</location>
    </subcellularLocation>
</comment>
<accession>A0A8S9XIL4</accession>
<name>A0A8S9XIL4_APOLU</name>
<gene>
    <name evidence="6" type="ORF">GE061_014558</name>
</gene>
<dbReference type="OrthoDB" id="76412at2759"/>
<dbReference type="GO" id="GO:0003713">
    <property type="term" value="F:transcription coactivator activity"/>
    <property type="evidence" value="ECO:0007669"/>
    <property type="project" value="TreeGrafter"/>
</dbReference>
<comment type="caution">
    <text evidence="6">The sequence shown here is derived from an EMBL/GenBank/DDBJ whole genome shotgun (WGS) entry which is preliminary data.</text>
</comment>
<comment type="similarity">
    <text evidence="2">Belongs to the CCDC124 family.</text>
</comment>
<dbReference type="InterPro" id="IPR036910">
    <property type="entry name" value="HMG_box_dom_sf"/>
</dbReference>
<evidence type="ECO:0000259" key="5">
    <source>
        <dbReference type="Pfam" id="PF06244"/>
    </source>
</evidence>
<evidence type="ECO:0000313" key="7">
    <source>
        <dbReference type="Proteomes" id="UP000466442"/>
    </source>
</evidence>
<dbReference type="PANTHER" id="PTHR21680">
    <property type="entry name" value="COILED-COIL DOMAIN-CONTAINING PROTEIN 124"/>
    <property type="match status" value="1"/>
</dbReference>
<keyword evidence="7" id="KW-1185">Reference proteome</keyword>
<dbReference type="Proteomes" id="UP000466442">
    <property type="component" value="Unassembled WGS sequence"/>
</dbReference>
<organism evidence="6 7">
    <name type="scientific">Apolygus lucorum</name>
    <name type="common">Small green plant bug</name>
    <name type="synonym">Lygocoris lucorum</name>
    <dbReference type="NCBI Taxonomy" id="248454"/>
    <lineage>
        <taxon>Eukaryota</taxon>
        <taxon>Metazoa</taxon>
        <taxon>Ecdysozoa</taxon>
        <taxon>Arthropoda</taxon>
        <taxon>Hexapoda</taxon>
        <taxon>Insecta</taxon>
        <taxon>Pterygota</taxon>
        <taxon>Neoptera</taxon>
        <taxon>Paraneoptera</taxon>
        <taxon>Hemiptera</taxon>
        <taxon>Heteroptera</taxon>
        <taxon>Panheteroptera</taxon>
        <taxon>Cimicomorpha</taxon>
        <taxon>Miridae</taxon>
        <taxon>Mirini</taxon>
        <taxon>Apolygus</taxon>
    </lineage>
</organism>
<dbReference type="PANTHER" id="PTHR21680:SF0">
    <property type="entry name" value="COILED-COIL DOMAIN-CONTAINING PROTEIN 124"/>
    <property type="match status" value="1"/>
</dbReference>
<evidence type="ECO:0000256" key="3">
    <source>
        <dbReference type="ARBA" id="ARBA00023054"/>
    </source>
</evidence>
<sequence length="270" mass="30685">MKEFYGGIEKLHDSKSRIKSAPPCFKHGRRQIDMDARPMKIGYLLPLFCSVISRTRVLFGGVHFGCQIMISRSSVINWSRKCRKNSLLKTPKPSLLESDDDKSAKKKQQRKEAAEQKKLEQLQKKAEAKALLESEVGSVLNVRKQAVSKVTRAQIEDEKEKRQAAAVSASVKPKVETHLSKPLEENINRLVVEGEEARSVDDAIRVLSLNPDAEDKHPERRMKAAYNAYEEKMLPILKQENPGLRLSQLKQMIFKQWQTSPENPLVAARS</sequence>
<reference evidence="6" key="1">
    <citation type="journal article" date="2021" name="Mol. Ecol. Resour.">
        <title>Apolygus lucorum genome provides insights into omnivorousness and mesophyll feeding.</title>
        <authorList>
            <person name="Liu Y."/>
            <person name="Liu H."/>
            <person name="Wang H."/>
            <person name="Huang T."/>
            <person name="Liu B."/>
            <person name="Yang B."/>
            <person name="Yin L."/>
            <person name="Li B."/>
            <person name="Zhang Y."/>
            <person name="Zhang S."/>
            <person name="Jiang F."/>
            <person name="Zhang X."/>
            <person name="Ren Y."/>
            <person name="Wang B."/>
            <person name="Wang S."/>
            <person name="Lu Y."/>
            <person name="Wu K."/>
            <person name="Fan W."/>
            <person name="Wang G."/>
        </authorList>
    </citation>
    <scope>NUCLEOTIDE SEQUENCE</scope>
    <source>
        <strain evidence="6">12Hb</strain>
    </source>
</reference>
<feature type="domain" description="Coiled-coil" evidence="5">
    <location>
        <begin position="186"/>
        <end position="265"/>
    </location>
</feature>
<dbReference type="SUPFAM" id="SSF47095">
    <property type="entry name" value="HMG-box"/>
    <property type="match status" value="1"/>
</dbReference>
<evidence type="ECO:0000256" key="1">
    <source>
        <dbReference type="ARBA" id="ARBA00004214"/>
    </source>
</evidence>
<keyword evidence="3" id="KW-0175">Coiled coil</keyword>
<protein>
    <recommendedName>
        <fullName evidence="5">Coiled-coil domain-containing protein</fullName>
    </recommendedName>
</protein>
<evidence type="ECO:0000313" key="6">
    <source>
        <dbReference type="EMBL" id="KAF6208817.1"/>
    </source>
</evidence>
<dbReference type="InterPro" id="IPR054414">
    <property type="entry name" value="Ccdc124/Oxs1_C"/>
</dbReference>
<feature type="region of interest" description="Disordered" evidence="4">
    <location>
        <begin position="89"/>
        <end position="114"/>
    </location>
</feature>
<dbReference type="EMBL" id="WIXP02000006">
    <property type="protein sequence ID" value="KAF6208817.1"/>
    <property type="molecule type" value="Genomic_DNA"/>
</dbReference>
<dbReference type="Pfam" id="PF06244">
    <property type="entry name" value="Ccdc124"/>
    <property type="match status" value="1"/>
</dbReference>
<dbReference type="GO" id="GO:0005634">
    <property type="term" value="C:nucleus"/>
    <property type="evidence" value="ECO:0007669"/>
    <property type="project" value="TreeGrafter"/>
</dbReference>
<dbReference type="AlphaFoldDB" id="A0A8S9XIL4"/>
<proteinExistence type="inferred from homology"/>
<evidence type="ECO:0000256" key="2">
    <source>
        <dbReference type="ARBA" id="ARBA00008296"/>
    </source>
</evidence>